<keyword evidence="2 6" id="KW-0645">Protease</keyword>
<feature type="active site" description="Proton donor" evidence="6">
    <location>
        <position position="190"/>
    </location>
</feature>
<dbReference type="PRINTS" id="PR00707">
    <property type="entry name" value="UBCTHYDRLASE"/>
</dbReference>
<feature type="non-terminal residue" evidence="10">
    <location>
        <position position="398"/>
    </location>
</feature>
<dbReference type="GO" id="GO:0006511">
    <property type="term" value="P:ubiquitin-dependent protein catabolic process"/>
    <property type="evidence" value="ECO:0007669"/>
    <property type="project" value="UniProtKB-UniRule"/>
</dbReference>
<evidence type="ECO:0000256" key="6">
    <source>
        <dbReference type="PROSITE-ProRule" id="PRU01393"/>
    </source>
</evidence>
<feature type="region of interest" description="Disordered" evidence="8">
    <location>
        <begin position="161"/>
        <end position="180"/>
    </location>
</feature>
<reference evidence="10" key="1">
    <citation type="journal article" date="2020" name="Stud. Mycol.">
        <title>101 Dothideomycetes genomes: a test case for predicting lifestyles and emergence of pathogens.</title>
        <authorList>
            <person name="Haridas S."/>
            <person name="Albert R."/>
            <person name="Binder M."/>
            <person name="Bloem J."/>
            <person name="Labutti K."/>
            <person name="Salamov A."/>
            <person name="Andreopoulos B."/>
            <person name="Baker S."/>
            <person name="Barry K."/>
            <person name="Bills G."/>
            <person name="Bluhm B."/>
            <person name="Cannon C."/>
            <person name="Castanera R."/>
            <person name="Culley D."/>
            <person name="Daum C."/>
            <person name="Ezra D."/>
            <person name="Gonzalez J."/>
            <person name="Henrissat B."/>
            <person name="Kuo A."/>
            <person name="Liang C."/>
            <person name="Lipzen A."/>
            <person name="Lutzoni F."/>
            <person name="Magnuson J."/>
            <person name="Mondo S."/>
            <person name="Nolan M."/>
            <person name="Ohm R."/>
            <person name="Pangilinan J."/>
            <person name="Park H.-J."/>
            <person name="Ramirez L."/>
            <person name="Alfaro M."/>
            <person name="Sun H."/>
            <person name="Tritt A."/>
            <person name="Yoshinaga Y."/>
            <person name="Zwiers L.-H."/>
            <person name="Turgeon B."/>
            <person name="Goodwin S."/>
            <person name="Spatafora J."/>
            <person name="Crous P."/>
            <person name="Grigoriev I."/>
        </authorList>
    </citation>
    <scope>NUCLEOTIDE SEQUENCE</scope>
    <source>
        <strain evidence="10">CBS 627.86</strain>
    </source>
</reference>
<keyword evidence="4 6" id="KW-0378">Hydrolase</keyword>
<accession>A0A6A5ZS41</accession>
<evidence type="ECO:0000256" key="1">
    <source>
        <dbReference type="ARBA" id="ARBA00000707"/>
    </source>
</evidence>
<evidence type="ECO:0000256" key="4">
    <source>
        <dbReference type="ARBA" id="ARBA00022801"/>
    </source>
</evidence>
<evidence type="ECO:0000256" key="5">
    <source>
        <dbReference type="ARBA" id="ARBA00022807"/>
    </source>
</evidence>
<dbReference type="OrthoDB" id="1924260at2759"/>
<evidence type="ECO:0000313" key="11">
    <source>
        <dbReference type="Proteomes" id="UP000799770"/>
    </source>
</evidence>
<proteinExistence type="inferred from homology"/>
<organism evidence="10 11">
    <name type="scientific">Lophiotrema nucula</name>
    <dbReference type="NCBI Taxonomy" id="690887"/>
    <lineage>
        <taxon>Eukaryota</taxon>
        <taxon>Fungi</taxon>
        <taxon>Dikarya</taxon>
        <taxon>Ascomycota</taxon>
        <taxon>Pezizomycotina</taxon>
        <taxon>Dothideomycetes</taxon>
        <taxon>Pleosporomycetidae</taxon>
        <taxon>Pleosporales</taxon>
        <taxon>Lophiotremataceae</taxon>
        <taxon>Lophiotrema</taxon>
    </lineage>
</organism>
<dbReference type="EC" id="3.4.19.12" evidence="7"/>
<feature type="site" description="Important for enzyme activity" evidence="6">
    <location>
        <position position="205"/>
    </location>
</feature>
<dbReference type="AlphaFoldDB" id="A0A6A5ZS41"/>
<dbReference type="FunFam" id="3.40.532.10:FF:000010">
    <property type="entry name" value="Ubiquitin carboxyl-terminal hydrolase"/>
    <property type="match status" value="1"/>
</dbReference>
<keyword evidence="11" id="KW-1185">Reference proteome</keyword>
<dbReference type="GO" id="GO:0016579">
    <property type="term" value="P:protein deubiquitination"/>
    <property type="evidence" value="ECO:0007669"/>
    <property type="project" value="TreeGrafter"/>
</dbReference>
<dbReference type="PROSITE" id="PS52048">
    <property type="entry name" value="UCH_DOMAIN"/>
    <property type="match status" value="1"/>
</dbReference>
<evidence type="ECO:0000256" key="2">
    <source>
        <dbReference type="ARBA" id="ARBA00022670"/>
    </source>
</evidence>
<protein>
    <recommendedName>
        <fullName evidence="7">Ubiquitin carboxyl-terminal hydrolase</fullName>
        <ecNumber evidence="7">3.4.19.12</ecNumber>
    </recommendedName>
</protein>
<dbReference type="EMBL" id="ML977310">
    <property type="protein sequence ID" value="KAF2122490.1"/>
    <property type="molecule type" value="Genomic_DNA"/>
</dbReference>
<sequence length="398" mass="44983">LDKQTWQGFCEIESDPAFFSSMIREMGAGAVTVKEVFALDPELLAMLPQPIHGLILLFRARQVAQADQESSCPANVWFANQMPAQNSCATLAMINILLNIKDIDIGPHLQQFKDFTKPLQPYQRGQTLSSWDFVKRIHNGYAKKMDMLEDDKYLQYKVQNEKKHKARRPSQDSIATDDSGAEKFEENAHHFIAVMPIDGDVWKLDGMDAYPTNLGAIDDANGRDWLSIASATINEVMMMGGDAEYNIVALVQAPLAALRKELCVNIAQYQRTVKRLEDLDKDWSSFLVDGDGATAPPPSPSMLDAIGVSQSMVNSTVIEDFIQKNIDSEDLQELLDRRIRYISEQNDLRNSITAAMDDEAEEDQKAAERRWDYGPVIKKWLEMLAENGYLEQHLDEFL</sequence>
<feature type="active site" description="Nucleophile" evidence="6">
    <location>
        <position position="88"/>
    </location>
</feature>
<feature type="non-terminal residue" evidence="10">
    <location>
        <position position="1"/>
    </location>
</feature>
<dbReference type="InterPro" id="IPR036959">
    <property type="entry name" value="Peptidase_C12_UCH_sf"/>
</dbReference>
<evidence type="ECO:0000256" key="8">
    <source>
        <dbReference type="SAM" id="MobiDB-lite"/>
    </source>
</evidence>
<name>A0A6A5ZS41_9PLEO</name>
<feature type="domain" description="UCH catalytic" evidence="9">
    <location>
        <begin position="8"/>
        <end position="252"/>
    </location>
</feature>
<keyword evidence="3 6" id="KW-0833">Ubl conjugation pathway</keyword>
<dbReference type="GO" id="GO:0004843">
    <property type="term" value="F:cysteine-type deubiquitinase activity"/>
    <property type="evidence" value="ECO:0007669"/>
    <property type="project" value="UniProtKB-UniRule"/>
</dbReference>
<evidence type="ECO:0000256" key="3">
    <source>
        <dbReference type="ARBA" id="ARBA00022786"/>
    </source>
</evidence>
<gene>
    <name evidence="10" type="ORF">BDV96DRAFT_462290</name>
</gene>
<dbReference type="SUPFAM" id="SSF54001">
    <property type="entry name" value="Cysteine proteinases"/>
    <property type="match status" value="1"/>
</dbReference>
<keyword evidence="5 6" id="KW-0788">Thiol protease</keyword>
<dbReference type="InterPro" id="IPR038765">
    <property type="entry name" value="Papain-like_cys_pep_sf"/>
</dbReference>
<dbReference type="GO" id="GO:0005737">
    <property type="term" value="C:cytoplasm"/>
    <property type="evidence" value="ECO:0007669"/>
    <property type="project" value="TreeGrafter"/>
</dbReference>
<comment type="similarity">
    <text evidence="6 7">Belongs to the peptidase C12 family.</text>
</comment>
<dbReference type="PANTHER" id="PTHR10589">
    <property type="entry name" value="UBIQUITIN CARBOXYL-TERMINAL HYDROLASE"/>
    <property type="match status" value="1"/>
</dbReference>
<comment type="catalytic activity">
    <reaction evidence="1 6 7">
        <text>Thiol-dependent hydrolysis of ester, thioester, amide, peptide and isopeptide bonds formed by the C-terminal Gly of ubiquitin (a 76-residue protein attached to proteins as an intracellular targeting signal).</text>
        <dbReference type="EC" id="3.4.19.12"/>
    </reaction>
</comment>
<dbReference type="PANTHER" id="PTHR10589:SF29">
    <property type="entry name" value="UBIQUITIN CARBOXYL-TERMINAL HYDROLASE"/>
    <property type="match status" value="1"/>
</dbReference>
<feature type="site" description="Transition state stabilizer" evidence="6">
    <location>
        <position position="81"/>
    </location>
</feature>
<evidence type="ECO:0000256" key="7">
    <source>
        <dbReference type="RuleBase" id="RU361215"/>
    </source>
</evidence>
<evidence type="ECO:0000259" key="9">
    <source>
        <dbReference type="PROSITE" id="PS52048"/>
    </source>
</evidence>
<dbReference type="InterPro" id="IPR001578">
    <property type="entry name" value="Peptidase_C12_UCH"/>
</dbReference>
<dbReference type="Pfam" id="PF01088">
    <property type="entry name" value="Peptidase_C12"/>
    <property type="match status" value="1"/>
</dbReference>
<dbReference type="Gene3D" id="3.40.532.10">
    <property type="entry name" value="Peptidase C12, ubiquitin carboxyl-terminal hydrolase"/>
    <property type="match status" value="1"/>
</dbReference>
<dbReference type="Proteomes" id="UP000799770">
    <property type="component" value="Unassembled WGS sequence"/>
</dbReference>
<evidence type="ECO:0000313" key="10">
    <source>
        <dbReference type="EMBL" id="KAF2122490.1"/>
    </source>
</evidence>